<evidence type="ECO:0000256" key="1">
    <source>
        <dbReference type="ARBA" id="ARBA00004141"/>
    </source>
</evidence>
<organism evidence="9 10">
    <name type="scientific">Cobetia amphilecti</name>
    <dbReference type="NCBI Taxonomy" id="1055104"/>
    <lineage>
        <taxon>Bacteria</taxon>
        <taxon>Pseudomonadati</taxon>
        <taxon>Pseudomonadota</taxon>
        <taxon>Gammaproteobacteria</taxon>
        <taxon>Oceanospirillales</taxon>
        <taxon>Halomonadaceae</taxon>
        <taxon>Cobetia</taxon>
    </lineage>
</organism>
<comment type="similarity">
    <text evidence="2">Belongs to the bacterial sugar transferase family.</text>
</comment>
<dbReference type="NCBIfam" id="TIGR03023">
    <property type="entry name" value="WcaJ_sugtrans"/>
    <property type="match status" value="1"/>
</dbReference>
<protein>
    <submittedName>
        <fullName evidence="9">Undecaprenyl-phosphate glucose phosphotransferase</fullName>
        <ecNumber evidence="9">2.7.8.31</ecNumber>
    </submittedName>
</protein>
<feature type="transmembrane region" description="Helical" evidence="7">
    <location>
        <begin position="53"/>
        <end position="73"/>
    </location>
</feature>
<feature type="transmembrane region" description="Helical" evidence="7">
    <location>
        <begin position="288"/>
        <end position="308"/>
    </location>
</feature>
<accession>A0ABT6UXB3</accession>
<comment type="caution">
    <text evidence="9">The sequence shown here is derived from an EMBL/GenBank/DDBJ whole genome shotgun (WGS) entry which is preliminary data.</text>
</comment>
<feature type="transmembrane region" description="Helical" evidence="7">
    <location>
        <begin position="118"/>
        <end position="140"/>
    </location>
</feature>
<keyword evidence="4 7" id="KW-0812">Transmembrane</keyword>
<feature type="domain" description="Bacterial sugar transferase" evidence="8">
    <location>
        <begin position="282"/>
        <end position="460"/>
    </location>
</feature>
<feature type="transmembrane region" description="Helical" evidence="7">
    <location>
        <begin position="85"/>
        <end position="106"/>
    </location>
</feature>
<evidence type="ECO:0000313" key="9">
    <source>
        <dbReference type="EMBL" id="MDI5886127.1"/>
    </source>
</evidence>
<dbReference type="NCBIfam" id="TIGR03025">
    <property type="entry name" value="EPS_sugtrans"/>
    <property type="match status" value="1"/>
</dbReference>
<dbReference type="GO" id="GO:0089702">
    <property type="term" value="F:undecaprenyl-phosphate glucose phosphotransferase activity"/>
    <property type="evidence" value="ECO:0007669"/>
    <property type="project" value="UniProtKB-EC"/>
</dbReference>
<proteinExistence type="inferred from homology"/>
<evidence type="ECO:0000313" key="10">
    <source>
        <dbReference type="Proteomes" id="UP001229025"/>
    </source>
</evidence>
<evidence type="ECO:0000256" key="4">
    <source>
        <dbReference type="ARBA" id="ARBA00022692"/>
    </source>
</evidence>
<evidence type="ECO:0000259" key="8">
    <source>
        <dbReference type="Pfam" id="PF02397"/>
    </source>
</evidence>
<feature type="transmembrane region" description="Helical" evidence="7">
    <location>
        <begin position="26"/>
        <end position="47"/>
    </location>
</feature>
<evidence type="ECO:0000256" key="5">
    <source>
        <dbReference type="ARBA" id="ARBA00022989"/>
    </source>
</evidence>
<dbReference type="Pfam" id="PF13727">
    <property type="entry name" value="CoA_binding_3"/>
    <property type="match status" value="1"/>
</dbReference>
<dbReference type="InterPro" id="IPR017473">
    <property type="entry name" value="Undecaprenyl-P_gluc_Ptfrase"/>
</dbReference>
<gene>
    <name evidence="9" type="ORF">QLT01_17425</name>
</gene>
<keyword evidence="10" id="KW-1185">Reference proteome</keyword>
<dbReference type="Pfam" id="PF02397">
    <property type="entry name" value="Bac_transf"/>
    <property type="match status" value="1"/>
</dbReference>
<dbReference type="EMBL" id="JASCSA010000029">
    <property type="protein sequence ID" value="MDI5886127.1"/>
    <property type="molecule type" value="Genomic_DNA"/>
</dbReference>
<reference evidence="10" key="1">
    <citation type="submission" date="2023-07" db="EMBL/GenBank/DDBJ databases">
        <title>Genome-based characterization of strain KMM 296 and proposal for reclassification of Cobetia litoralis and Cobetia pacifica, and emended description of the species Cobetia amphilecti and Cobetia marina.</title>
        <authorList>
            <person name="Balabanova L."/>
            <person name="Nedashkovskaya O."/>
        </authorList>
    </citation>
    <scope>NUCLEOTIDE SEQUENCE [LARGE SCALE GENOMIC DNA]</scope>
    <source>
        <strain evidence="10">NRIC 0815</strain>
    </source>
</reference>
<dbReference type="PANTHER" id="PTHR30576">
    <property type="entry name" value="COLANIC BIOSYNTHESIS UDP-GLUCOSE LIPID CARRIER TRANSFERASE"/>
    <property type="match status" value="1"/>
</dbReference>
<evidence type="ECO:0000256" key="7">
    <source>
        <dbReference type="SAM" id="Phobius"/>
    </source>
</evidence>
<evidence type="ECO:0000256" key="2">
    <source>
        <dbReference type="ARBA" id="ARBA00006464"/>
    </source>
</evidence>
<dbReference type="InterPro" id="IPR003362">
    <property type="entry name" value="Bact_transf"/>
</dbReference>
<evidence type="ECO:0000256" key="3">
    <source>
        <dbReference type="ARBA" id="ARBA00022679"/>
    </source>
</evidence>
<evidence type="ECO:0000256" key="6">
    <source>
        <dbReference type="ARBA" id="ARBA00023136"/>
    </source>
</evidence>
<keyword evidence="3 9" id="KW-0808">Transferase</keyword>
<dbReference type="Proteomes" id="UP001229025">
    <property type="component" value="Unassembled WGS sequence"/>
</dbReference>
<keyword evidence="5 7" id="KW-1133">Transmembrane helix</keyword>
<sequence>MNMSVTTGRVRSLSHHRWLISMSARVVDVFSTLVAGYISYLVFFGSLEPGDNYSFGIIVGAILVAAVIPNFGVYRTWRGRILSPLLFKLMMGYLIVGLLCTSLLFLTGLAEQFSRLWLLLWFFIAFTNSLIVRGLAYPVINYFRLTGRNRRQVILIGDAHSCATAASHLNAEPTAGFDIGDIYLVGQDTMRELSTMNLSWKDYTPNRITDIDSDEVWICLPLSRGNQVKEIIANLGLTAANIRFMPDMRDFRLINHDICNVASLYLLNMSCSPISGSARWLKAFEDRFIAGIILLMISPIMLALAAGVKLSSPGSIFYRQERVSWNGKSFNMLKFRSMPVNSEQDGVQWGGAQKKTNTKFGSFIRKTSLDELPQFINVLLGDMSIVGPRPERTIFVDQFKHEIPGYMQKHLMKAGITGWAQINGWRGDTDLEKRIECDLWYIENWSLMLDLKIIFLTIFKGFINKNAY</sequence>
<comment type="subcellular location">
    <subcellularLocation>
        <location evidence="1">Membrane</location>
        <topology evidence="1">Multi-pass membrane protein</topology>
    </subcellularLocation>
</comment>
<dbReference type="EC" id="2.7.8.31" evidence="9"/>
<dbReference type="RefSeq" id="WP_284727655.1">
    <property type="nucleotide sequence ID" value="NZ_JASCSA010000029.1"/>
</dbReference>
<keyword evidence="6 7" id="KW-0472">Membrane</keyword>
<dbReference type="PANTHER" id="PTHR30576:SF0">
    <property type="entry name" value="UNDECAPRENYL-PHOSPHATE N-ACETYLGALACTOSAMINYL 1-PHOSPHATE TRANSFERASE-RELATED"/>
    <property type="match status" value="1"/>
</dbReference>
<dbReference type="InterPro" id="IPR017475">
    <property type="entry name" value="EPS_sugar_tfrase"/>
</dbReference>
<name>A0ABT6UXB3_9GAMM</name>